<reference evidence="1 2" key="1">
    <citation type="submission" date="2021-07" db="EMBL/GenBank/DDBJ databases">
        <title>Actinomadura sp. PM05-2 isolated from lichen.</title>
        <authorList>
            <person name="Somphong A."/>
            <person name="Phongsopitanun W."/>
            <person name="Tanasupawat S."/>
            <person name="Peongsungnone V."/>
        </authorList>
    </citation>
    <scope>NUCLEOTIDE SEQUENCE [LARGE SCALE GENOMIC DNA]</scope>
    <source>
        <strain evidence="1 2">PM05-2</strain>
    </source>
</reference>
<evidence type="ECO:0000313" key="1">
    <source>
        <dbReference type="EMBL" id="MBW8485629.1"/>
    </source>
</evidence>
<name>A0ABS7FYV5_9ACTN</name>
<accession>A0ABS7FYV5</accession>
<dbReference type="EMBL" id="JAIBOA010000017">
    <property type="protein sequence ID" value="MBW8485629.1"/>
    <property type="molecule type" value="Genomic_DNA"/>
</dbReference>
<organism evidence="1 2">
    <name type="scientific">Actinomadura parmotrematis</name>
    <dbReference type="NCBI Taxonomy" id="2864039"/>
    <lineage>
        <taxon>Bacteria</taxon>
        <taxon>Bacillati</taxon>
        <taxon>Actinomycetota</taxon>
        <taxon>Actinomycetes</taxon>
        <taxon>Streptosporangiales</taxon>
        <taxon>Thermomonosporaceae</taxon>
        <taxon>Actinomadura</taxon>
    </lineage>
</organism>
<sequence>MFTVSSLILLWLLAGPVFGIVGAVVVAALDTYFHWHGWNLSRTWRLGLRGDQRMNKLLRWTLERRGFRTLHARTVPGHGVADQILVGPGGVWLVHNEAWHPEAEIAPHGGRLFIDGRTKTALVKGLREAAGTTARLLSERTGREVEVTPVLAVHGGRLARSPFLADGIVFATPLRLVRWIGAHPTAELTAEQVEEIARAGVHMLPISGRTMEAA</sequence>
<proteinExistence type="predicted"/>
<dbReference type="Proteomes" id="UP000774570">
    <property type="component" value="Unassembled WGS sequence"/>
</dbReference>
<evidence type="ECO:0000313" key="2">
    <source>
        <dbReference type="Proteomes" id="UP000774570"/>
    </source>
</evidence>
<keyword evidence="2" id="KW-1185">Reference proteome</keyword>
<comment type="caution">
    <text evidence="1">The sequence shown here is derived from an EMBL/GenBank/DDBJ whole genome shotgun (WGS) entry which is preliminary data.</text>
</comment>
<gene>
    <name evidence="1" type="ORF">K1Y72_24830</name>
</gene>
<protein>
    <submittedName>
        <fullName evidence="1">NERD domain-containing protein</fullName>
    </submittedName>
</protein>